<dbReference type="AlphaFoldDB" id="A0A4Y8PUF6"/>
<evidence type="ECO:0000256" key="1">
    <source>
        <dbReference type="ARBA" id="ARBA00008814"/>
    </source>
</evidence>
<comment type="similarity">
    <text evidence="1">Belongs to the bacterial solute-binding protein 8 family.</text>
</comment>
<comment type="caution">
    <text evidence="5">The sequence shown here is derived from an EMBL/GenBank/DDBJ whole genome shotgun (WGS) entry which is preliminary data.</text>
</comment>
<dbReference type="GO" id="GO:0071281">
    <property type="term" value="P:cellular response to iron ion"/>
    <property type="evidence" value="ECO:0007669"/>
    <property type="project" value="TreeGrafter"/>
</dbReference>
<organism evidence="5 6">
    <name type="scientific">Paenibacillus athensensis</name>
    <dbReference type="NCBI Taxonomy" id="1967502"/>
    <lineage>
        <taxon>Bacteria</taxon>
        <taxon>Bacillati</taxon>
        <taxon>Bacillota</taxon>
        <taxon>Bacilli</taxon>
        <taxon>Bacillales</taxon>
        <taxon>Paenibacillaceae</taxon>
        <taxon>Paenibacillus</taxon>
    </lineage>
</organism>
<proteinExistence type="inferred from homology"/>
<keyword evidence="3" id="KW-0732">Signal</keyword>
<dbReference type="InterPro" id="IPR002491">
    <property type="entry name" value="ABC_transptr_periplasmic_BD"/>
</dbReference>
<evidence type="ECO:0000313" key="5">
    <source>
        <dbReference type="EMBL" id="TFE83637.1"/>
    </source>
</evidence>
<feature type="region of interest" description="Disordered" evidence="2">
    <location>
        <begin position="42"/>
        <end position="62"/>
    </location>
</feature>
<keyword evidence="6" id="KW-1185">Reference proteome</keyword>
<evidence type="ECO:0000313" key="6">
    <source>
        <dbReference type="Proteomes" id="UP000298246"/>
    </source>
</evidence>
<dbReference type="CDD" id="cd01143">
    <property type="entry name" value="YvrC"/>
    <property type="match status" value="1"/>
</dbReference>
<dbReference type="PROSITE" id="PS51257">
    <property type="entry name" value="PROKAR_LIPOPROTEIN"/>
    <property type="match status" value="1"/>
</dbReference>
<name>A0A4Y8PUF6_9BACL</name>
<evidence type="ECO:0000256" key="2">
    <source>
        <dbReference type="SAM" id="MobiDB-lite"/>
    </source>
</evidence>
<dbReference type="InterPro" id="IPR050902">
    <property type="entry name" value="ABC_Transporter_SBP"/>
</dbReference>
<gene>
    <name evidence="5" type="ORF">B5M42_22405</name>
</gene>
<dbReference type="PANTHER" id="PTHR30535">
    <property type="entry name" value="VITAMIN B12-BINDING PROTEIN"/>
    <property type="match status" value="1"/>
</dbReference>
<dbReference type="Gene3D" id="3.40.50.1980">
    <property type="entry name" value="Nitrogenase molybdenum iron protein domain"/>
    <property type="match status" value="2"/>
</dbReference>
<feature type="chain" id="PRO_5038752294" evidence="3">
    <location>
        <begin position="24"/>
        <end position="342"/>
    </location>
</feature>
<sequence length="342" mass="37249">MASNKWMRVGLLGLTLAAALSLAACGAKNDQLGEIVDPAQLSSQGTSAAKGTPQPTRVPETHKTNYPMKIKDATGMEFTFDKAPQRIVSVSPAETEALFALGLDDRIVGVADYDDYPEAVQSKPKMGSIVKPNQEALLAANADLIVTGVSMSDETVQKLRELKLNVFKVEPKTLDDAIADVVTFGIITDRQGDADRIVGQMNDDRQKVLNAVKDLTPEQRQKVYIEFSPGWTVGSGEFMSELIGLAGGINVAADGKGWYQISEEKIIQQNPAVIFYAKGVIDDKSNKPLEQIIRERSGWEQIDAVKNNRIIGIDQNLLSRPGPRLTQGLLEIAKGIYPDRVK</sequence>
<evidence type="ECO:0000259" key="4">
    <source>
        <dbReference type="PROSITE" id="PS50983"/>
    </source>
</evidence>
<dbReference type="Pfam" id="PF01497">
    <property type="entry name" value="Peripla_BP_2"/>
    <property type="match status" value="1"/>
</dbReference>
<feature type="compositionally biased region" description="Polar residues" evidence="2">
    <location>
        <begin position="42"/>
        <end position="55"/>
    </location>
</feature>
<dbReference type="EMBL" id="MYFO01000045">
    <property type="protein sequence ID" value="TFE83637.1"/>
    <property type="molecule type" value="Genomic_DNA"/>
</dbReference>
<dbReference type="PANTHER" id="PTHR30535:SF34">
    <property type="entry name" value="MOLYBDATE-BINDING PROTEIN MOLA"/>
    <property type="match status" value="1"/>
</dbReference>
<dbReference type="SUPFAM" id="SSF53807">
    <property type="entry name" value="Helical backbone' metal receptor"/>
    <property type="match status" value="1"/>
</dbReference>
<dbReference type="RefSeq" id="WP_230633177.1">
    <property type="nucleotide sequence ID" value="NZ_MYFO02000024.1"/>
</dbReference>
<dbReference type="Proteomes" id="UP000298246">
    <property type="component" value="Unassembled WGS sequence"/>
</dbReference>
<feature type="signal peptide" evidence="3">
    <location>
        <begin position="1"/>
        <end position="23"/>
    </location>
</feature>
<accession>A0A4Y8PUF6</accession>
<reference evidence="5 6" key="1">
    <citation type="submission" date="2017-03" db="EMBL/GenBank/DDBJ databases">
        <title>Isolation of Levoglucosan Utilizing Bacteria.</title>
        <authorList>
            <person name="Arya A.S."/>
        </authorList>
    </citation>
    <scope>NUCLEOTIDE SEQUENCE [LARGE SCALE GENOMIC DNA]</scope>
    <source>
        <strain evidence="5 6">MEC069</strain>
    </source>
</reference>
<protein>
    <submittedName>
        <fullName evidence="5">Cobalamin-binding protein</fullName>
    </submittedName>
</protein>
<feature type="domain" description="Fe/B12 periplasmic-binding" evidence="4">
    <location>
        <begin position="86"/>
        <end position="340"/>
    </location>
</feature>
<dbReference type="PROSITE" id="PS50983">
    <property type="entry name" value="FE_B12_PBP"/>
    <property type="match status" value="1"/>
</dbReference>
<evidence type="ECO:0000256" key="3">
    <source>
        <dbReference type="SAM" id="SignalP"/>
    </source>
</evidence>